<keyword evidence="2" id="KW-1185">Reference proteome</keyword>
<protein>
    <recommendedName>
        <fullName evidence="3">Glycosyltransferase</fullName>
    </recommendedName>
</protein>
<name>A0AAE3KHF8_9PSEU</name>
<dbReference type="EMBL" id="JAMTCK010000013">
    <property type="protein sequence ID" value="MCP2168246.1"/>
    <property type="molecule type" value="Genomic_DNA"/>
</dbReference>
<dbReference type="Gene3D" id="3.40.50.2000">
    <property type="entry name" value="Glycogen Phosphorylase B"/>
    <property type="match status" value="1"/>
</dbReference>
<organism evidence="1 2">
    <name type="scientific">Goodfellowiella coeruleoviolacea</name>
    <dbReference type="NCBI Taxonomy" id="334858"/>
    <lineage>
        <taxon>Bacteria</taxon>
        <taxon>Bacillati</taxon>
        <taxon>Actinomycetota</taxon>
        <taxon>Actinomycetes</taxon>
        <taxon>Pseudonocardiales</taxon>
        <taxon>Pseudonocardiaceae</taxon>
        <taxon>Goodfellowiella</taxon>
    </lineage>
</organism>
<accession>A0AAE3KHF8</accession>
<dbReference type="Proteomes" id="UP001206128">
    <property type="component" value="Unassembled WGS sequence"/>
</dbReference>
<sequence>MRLGVVSGDGLPVSGLLTIFRNVRELGVRHGLVDPSVPADLGYSWRPDKGRFYPGGAVVDGYPDWLRVITTPPTTDPAGLRHEWERIRTAVANPERLPEADRALLRQRVGELAEVYREHFATWLREQDVDWVIAINMTLSDAVPVTAGLHAAVRDRFGAGRHPGGIVFWDHDLFGSCAIFEHGVRLYPAAPNEFVPVPQDNGYTRWAVVSADLAAEAARYPTDLAPRVVPNVLPPEVRAPLTDRHHEFARQWGLDLDRPVILCPVRVFRVKGVELSVELLGATSRECERRGLPRPYLLVFGSLAEDPDYAEAVLARVDALDLAGDVLFLDGVPLGSYRDGAGRWRLDEVDLLRLAAATSGMVFFTPNTPDVETVGLGPALGSLAHLPTATTAYTAFDQVYGPDYRVLRVGASAAELRQAGPRVVDALTDPAARHRAGGGGANLRRLAQVFPVEPWLDLLAELHAAVHPAATAVRGEAS</sequence>
<evidence type="ECO:0000313" key="1">
    <source>
        <dbReference type="EMBL" id="MCP2168246.1"/>
    </source>
</evidence>
<evidence type="ECO:0008006" key="3">
    <source>
        <dbReference type="Google" id="ProtNLM"/>
    </source>
</evidence>
<proteinExistence type="predicted"/>
<dbReference type="AlphaFoldDB" id="A0AAE3KHF8"/>
<dbReference type="SUPFAM" id="SSF53756">
    <property type="entry name" value="UDP-Glycosyltransferase/glycogen phosphorylase"/>
    <property type="match status" value="1"/>
</dbReference>
<dbReference type="RefSeq" id="WP_253775919.1">
    <property type="nucleotide sequence ID" value="NZ_JAMTCK010000013.1"/>
</dbReference>
<evidence type="ECO:0000313" key="2">
    <source>
        <dbReference type="Proteomes" id="UP001206128"/>
    </source>
</evidence>
<gene>
    <name evidence="1" type="ORF">LX83_005124</name>
</gene>
<reference evidence="1" key="1">
    <citation type="submission" date="2022-06" db="EMBL/GenBank/DDBJ databases">
        <title>Genomic Encyclopedia of Archaeal and Bacterial Type Strains, Phase II (KMG-II): from individual species to whole genera.</title>
        <authorList>
            <person name="Goeker M."/>
        </authorList>
    </citation>
    <scope>NUCLEOTIDE SEQUENCE</scope>
    <source>
        <strain evidence="1">DSM 43935</strain>
    </source>
</reference>
<comment type="caution">
    <text evidence="1">The sequence shown here is derived from an EMBL/GenBank/DDBJ whole genome shotgun (WGS) entry which is preliminary data.</text>
</comment>